<dbReference type="GO" id="GO:0015171">
    <property type="term" value="F:amino acid transmembrane transporter activity"/>
    <property type="evidence" value="ECO:0007669"/>
    <property type="project" value="TreeGrafter"/>
</dbReference>
<evidence type="ECO:0000313" key="7">
    <source>
        <dbReference type="EMBL" id="SCM66120.1"/>
    </source>
</evidence>
<reference evidence="8" key="1">
    <citation type="submission" date="2016-09" db="EMBL/GenBank/DDBJ databases">
        <authorList>
            <person name="Wibberg D."/>
        </authorList>
    </citation>
    <scope>NUCLEOTIDE SEQUENCE [LARGE SCALE GENOMIC DNA]</scope>
</reference>
<keyword evidence="8" id="KW-1185">Reference proteome</keyword>
<dbReference type="Pfam" id="PF01810">
    <property type="entry name" value="LysE"/>
    <property type="match status" value="1"/>
</dbReference>
<name>A0A1M4MV55_9RHOB</name>
<evidence type="ECO:0000256" key="2">
    <source>
        <dbReference type="ARBA" id="ARBA00022475"/>
    </source>
</evidence>
<evidence type="ECO:0000256" key="4">
    <source>
        <dbReference type="ARBA" id="ARBA00022989"/>
    </source>
</evidence>
<keyword evidence="3 6" id="KW-0812">Transmembrane</keyword>
<gene>
    <name evidence="7" type="ORF">KARMA_0293</name>
</gene>
<dbReference type="RefSeq" id="WP_072702941.1">
    <property type="nucleotide sequence ID" value="NZ_FMJB01000015.1"/>
</dbReference>
<keyword evidence="2" id="KW-1003">Cell membrane</keyword>
<keyword evidence="5 6" id="KW-0472">Membrane</keyword>
<dbReference type="PANTHER" id="PTHR30086">
    <property type="entry name" value="ARGININE EXPORTER PROTEIN ARGO"/>
    <property type="match status" value="1"/>
</dbReference>
<dbReference type="InterPro" id="IPR001123">
    <property type="entry name" value="LeuE-type"/>
</dbReference>
<organism evidence="7 8">
    <name type="scientific">Donghicola eburneus</name>
    <dbReference type="NCBI Taxonomy" id="393278"/>
    <lineage>
        <taxon>Bacteria</taxon>
        <taxon>Pseudomonadati</taxon>
        <taxon>Pseudomonadota</taxon>
        <taxon>Alphaproteobacteria</taxon>
        <taxon>Rhodobacterales</taxon>
        <taxon>Roseobacteraceae</taxon>
        <taxon>Donghicola</taxon>
    </lineage>
</organism>
<evidence type="ECO:0000256" key="3">
    <source>
        <dbReference type="ARBA" id="ARBA00022692"/>
    </source>
</evidence>
<evidence type="ECO:0000256" key="1">
    <source>
        <dbReference type="ARBA" id="ARBA00004651"/>
    </source>
</evidence>
<evidence type="ECO:0000313" key="8">
    <source>
        <dbReference type="Proteomes" id="UP000184085"/>
    </source>
</evidence>
<evidence type="ECO:0000256" key="5">
    <source>
        <dbReference type="ARBA" id="ARBA00023136"/>
    </source>
</evidence>
<feature type="transmembrane region" description="Helical" evidence="6">
    <location>
        <begin position="113"/>
        <end position="137"/>
    </location>
</feature>
<feature type="transmembrane region" description="Helical" evidence="6">
    <location>
        <begin position="72"/>
        <end position="92"/>
    </location>
</feature>
<keyword evidence="4 6" id="KW-1133">Transmembrane helix</keyword>
<dbReference type="Proteomes" id="UP000184085">
    <property type="component" value="Unassembled WGS sequence"/>
</dbReference>
<protein>
    <recommendedName>
        <fullName evidence="9">Threonine transporter RhtB</fullName>
    </recommendedName>
</protein>
<evidence type="ECO:0000256" key="6">
    <source>
        <dbReference type="SAM" id="Phobius"/>
    </source>
</evidence>
<dbReference type="AlphaFoldDB" id="A0A1M4MV55"/>
<accession>A0A1M4MV55</accession>
<feature type="transmembrane region" description="Helical" evidence="6">
    <location>
        <begin position="149"/>
        <end position="175"/>
    </location>
</feature>
<feature type="transmembrane region" description="Helical" evidence="6">
    <location>
        <begin position="41"/>
        <end position="66"/>
    </location>
</feature>
<dbReference type="GO" id="GO:0005886">
    <property type="term" value="C:plasma membrane"/>
    <property type="evidence" value="ECO:0007669"/>
    <property type="project" value="UniProtKB-SubCell"/>
</dbReference>
<feature type="transmembrane region" description="Helical" evidence="6">
    <location>
        <begin position="6"/>
        <end position="29"/>
    </location>
</feature>
<proteinExistence type="predicted"/>
<dbReference type="EMBL" id="FMJB01000015">
    <property type="protein sequence ID" value="SCM66120.1"/>
    <property type="molecule type" value="Genomic_DNA"/>
</dbReference>
<sequence>MLTYDVALTFIGIATLLAWVPGPDNLFVLTQSALCGPRDGILVTVGLCLGLVGHTVAVAMGVAVVFQQSEMAFSLLKYAGAAYLVYLAYQALRAKPERLANTGIAKRSAKAMILRGVVMNLTNPKVAIFFLAFLPQFTDQSRGSVAGQIMLLGGLFILCAFASFATISLVAGGLSRWLRGSPWGQTLLNRAAGVVFLSLAVKLATSQR</sequence>
<comment type="subcellular location">
    <subcellularLocation>
        <location evidence="1">Cell membrane</location>
        <topology evidence="1">Multi-pass membrane protein</topology>
    </subcellularLocation>
</comment>
<dbReference type="PANTHER" id="PTHR30086:SF20">
    <property type="entry name" value="ARGININE EXPORTER PROTEIN ARGO-RELATED"/>
    <property type="match status" value="1"/>
</dbReference>
<dbReference type="PIRSF" id="PIRSF006324">
    <property type="entry name" value="LeuE"/>
    <property type="match status" value="1"/>
</dbReference>
<evidence type="ECO:0008006" key="9">
    <source>
        <dbReference type="Google" id="ProtNLM"/>
    </source>
</evidence>